<evidence type="ECO:0000313" key="2">
    <source>
        <dbReference type="EMBL" id="GBN77309.1"/>
    </source>
</evidence>
<feature type="compositionally biased region" description="Basic residues" evidence="1">
    <location>
        <begin position="108"/>
        <end position="118"/>
    </location>
</feature>
<organism evidence="2 3">
    <name type="scientific">Araneus ventricosus</name>
    <name type="common">Orbweaver spider</name>
    <name type="synonym">Epeira ventricosa</name>
    <dbReference type="NCBI Taxonomy" id="182803"/>
    <lineage>
        <taxon>Eukaryota</taxon>
        <taxon>Metazoa</taxon>
        <taxon>Ecdysozoa</taxon>
        <taxon>Arthropoda</taxon>
        <taxon>Chelicerata</taxon>
        <taxon>Arachnida</taxon>
        <taxon>Araneae</taxon>
        <taxon>Araneomorphae</taxon>
        <taxon>Entelegynae</taxon>
        <taxon>Araneoidea</taxon>
        <taxon>Araneidae</taxon>
        <taxon>Araneus</taxon>
    </lineage>
</organism>
<feature type="compositionally biased region" description="Basic and acidic residues" evidence="1">
    <location>
        <begin position="41"/>
        <end position="52"/>
    </location>
</feature>
<gene>
    <name evidence="2" type="ORF">AVEN_241568_1</name>
</gene>
<dbReference type="AlphaFoldDB" id="A0A4Y2RPX9"/>
<dbReference type="Proteomes" id="UP000499080">
    <property type="component" value="Unassembled WGS sequence"/>
</dbReference>
<feature type="compositionally biased region" description="Polar residues" evidence="1">
    <location>
        <begin position="88"/>
        <end position="107"/>
    </location>
</feature>
<accession>A0A4Y2RPX9</accession>
<evidence type="ECO:0000256" key="1">
    <source>
        <dbReference type="SAM" id="MobiDB-lite"/>
    </source>
</evidence>
<proteinExistence type="predicted"/>
<feature type="compositionally biased region" description="Basic and acidic residues" evidence="1">
    <location>
        <begin position="73"/>
        <end position="87"/>
    </location>
</feature>
<comment type="caution">
    <text evidence="2">The sequence shown here is derived from an EMBL/GenBank/DDBJ whole genome shotgun (WGS) entry which is preliminary data.</text>
</comment>
<reference evidence="2 3" key="1">
    <citation type="journal article" date="2019" name="Sci. Rep.">
        <title>Orb-weaving spider Araneus ventricosus genome elucidates the spidroin gene catalogue.</title>
        <authorList>
            <person name="Kono N."/>
            <person name="Nakamura H."/>
            <person name="Ohtoshi R."/>
            <person name="Moran D.A.P."/>
            <person name="Shinohara A."/>
            <person name="Yoshida Y."/>
            <person name="Fujiwara M."/>
            <person name="Mori M."/>
            <person name="Tomita M."/>
            <person name="Arakawa K."/>
        </authorList>
    </citation>
    <scope>NUCLEOTIDE SEQUENCE [LARGE SCALE GENOMIC DNA]</scope>
</reference>
<sequence>MHLPETTESISDILATDQPDTFRPVYLGLCKISPAMQKPDSAVDKESVHASDDETSFMAQPFPLSPVYSPDSPSKKDGSDLESESPRQENSPIDANTLSPVVYIQNSHTKKRSWLPTF</sequence>
<keyword evidence="3" id="KW-1185">Reference proteome</keyword>
<dbReference type="EMBL" id="BGPR01017795">
    <property type="protein sequence ID" value="GBN77309.1"/>
    <property type="molecule type" value="Genomic_DNA"/>
</dbReference>
<protein>
    <submittedName>
        <fullName evidence="2">Uncharacterized protein</fullName>
    </submittedName>
</protein>
<evidence type="ECO:0000313" key="3">
    <source>
        <dbReference type="Proteomes" id="UP000499080"/>
    </source>
</evidence>
<feature type="region of interest" description="Disordered" evidence="1">
    <location>
        <begin position="37"/>
        <end position="118"/>
    </location>
</feature>
<name>A0A4Y2RPX9_ARAVE</name>